<feature type="transmembrane region" description="Helical" evidence="13">
    <location>
        <begin position="6"/>
        <end position="28"/>
    </location>
</feature>
<dbReference type="InterPro" id="IPR050665">
    <property type="entry name" value="Cytochrome_P450_Monooxygen"/>
</dbReference>
<dbReference type="InterPro" id="IPR017972">
    <property type="entry name" value="Cyt_P450_CS"/>
</dbReference>
<dbReference type="PROSITE" id="PS00086">
    <property type="entry name" value="CYTOCHROME_P450"/>
    <property type="match status" value="1"/>
</dbReference>
<dbReference type="Pfam" id="PF00067">
    <property type="entry name" value="p450"/>
    <property type="match status" value="1"/>
</dbReference>
<evidence type="ECO:0000256" key="8">
    <source>
        <dbReference type="ARBA" id="ARBA00023004"/>
    </source>
</evidence>
<comment type="similarity">
    <text evidence="2 12">Belongs to the cytochrome P450 family.</text>
</comment>
<organism evidence="14">
    <name type="scientific">Calotropis gigantea</name>
    <name type="common">Giant milkweed</name>
    <name type="synonym">Asclepias gigantea</name>
    <dbReference type="NCBI Taxonomy" id="4066"/>
    <lineage>
        <taxon>Eukaryota</taxon>
        <taxon>Viridiplantae</taxon>
        <taxon>Streptophyta</taxon>
        <taxon>Embryophyta</taxon>
        <taxon>Tracheophyta</taxon>
        <taxon>Spermatophyta</taxon>
        <taxon>Magnoliopsida</taxon>
        <taxon>eudicotyledons</taxon>
        <taxon>Gunneridae</taxon>
        <taxon>Pentapetalae</taxon>
        <taxon>asterids</taxon>
        <taxon>lamiids</taxon>
        <taxon>Gentianales</taxon>
        <taxon>Apocynaceae</taxon>
        <taxon>Asclepiadoideae</taxon>
        <taxon>Asclepiadeae</taxon>
        <taxon>Asclepiadinae</taxon>
        <taxon>Calotropis</taxon>
    </lineage>
</organism>
<evidence type="ECO:0000256" key="11">
    <source>
        <dbReference type="PIRSR" id="PIRSR602401-1"/>
    </source>
</evidence>
<evidence type="ECO:0000256" key="4">
    <source>
        <dbReference type="ARBA" id="ARBA00022692"/>
    </source>
</evidence>
<dbReference type="InterPro" id="IPR001128">
    <property type="entry name" value="Cyt_P450"/>
</dbReference>
<keyword evidence="6 13" id="KW-1133">Transmembrane helix</keyword>
<keyword evidence="7 12" id="KW-0560">Oxidoreductase</keyword>
<name>A0A977JB19_CALGI</name>
<evidence type="ECO:0000313" key="14">
    <source>
        <dbReference type="EMBL" id="UWY61433.1"/>
    </source>
</evidence>
<proteinExistence type="evidence at transcript level"/>
<evidence type="ECO:0000256" key="5">
    <source>
        <dbReference type="ARBA" id="ARBA00022723"/>
    </source>
</evidence>
<dbReference type="PANTHER" id="PTHR24282:SF273">
    <property type="entry name" value="CYTOCHROME P450 CYP72A219-LIKE"/>
    <property type="match status" value="1"/>
</dbReference>
<dbReference type="PANTHER" id="PTHR24282">
    <property type="entry name" value="CYTOCHROME P450 FAMILY MEMBER"/>
    <property type="match status" value="1"/>
</dbReference>
<dbReference type="InterPro" id="IPR036396">
    <property type="entry name" value="Cyt_P450_sf"/>
</dbReference>
<evidence type="ECO:0000256" key="12">
    <source>
        <dbReference type="RuleBase" id="RU000461"/>
    </source>
</evidence>
<keyword evidence="9 12" id="KW-0503">Monooxygenase</keyword>
<dbReference type="EC" id="1.14.14.1" evidence="14"/>
<dbReference type="Gene3D" id="1.10.630.10">
    <property type="entry name" value="Cytochrome P450"/>
    <property type="match status" value="2"/>
</dbReference>
<dbReference type="EMBL" id="ON113027">
    <property type="protein sequence ID" value="UWY61433.1"/>
    <property type="molecule type" value="mRNA"/>
</dbReference>
<accession>A0A977JB19</accession>
<feature type="binding site" description="axial binding residue" evidence="11">
    <location>
        <position position="377"/>
    </location>
    <ligand>
        <name>heme</name>
        <dbReference type="ChEBI" id="CHEBI:30413"/>
    </ligand>
    <ligandPart>
        <name>Fe</name>
        <dbReference type="ChEBI" id="CHEBI:18248"/>
    </ligandPart>
</feature>
<keyword evidence="4 13" id="KW-0812">Transmembrane</keyword>
<keyword evidence="8 11" id="KW-0408">Iron</keyword>
<keyword evidence="10 13" id="KW-0472">Membrane</keyword>
<sequence>MEIISLIAVVSCIVILIGIWEFLNWSWFTPKKLEKKLKAQGFRGHPYRFLFGDFKKSTEEDEALSKPMNLYDNDFTSRLMGIFDERMKQYGKYSYVWTGPTPVVTVADPELVKEVTLKNYHFPKAPHNALSKLLMKGIQGLEGEKWSKHRKIISPAFHVEKLKMHRRMKEISKTVNEKIRCIVEARMKAMKAGEACGDDFLGLLLESNVKEIKEGGSKDFGLSIEDVIEECKVLYFAGQETTSVLLVWTMIMLGRHPEWQDRARQEILQLFSDHETPDYTALNHLKIVTMILNEVLRLYSPVTGMRRITIEEETKLGDFTLPAGVILQLPTIQMHHDPELWGEDSKEFKPERFAEGVANATKGQFSFLPFSWGPRVCMGQNFAMTEARLAIAMILRRFSIEIAPSYAHYPHLTSLTLQPKYGAQLILHKL</sequence>
<evidence type="ECO:0000256" key="13">
    <source>
        <dbReference type="SAM" id="Phobius"/>
    </source>
</evidence>
<dbReference type="InterPro" id="IPR002401">
    <property type="entry name" value="Cyt_P450_E_grp-I"/>
</dbReference>
<evidence type="ECO:0000256" key="7">
    <source>
        <dbReference type="ARBA" id="ARBA00023002"/>
    </source>
</evidence>
<dbReference type="AlphaFoldDB" id="A0A977JB19"/>
<evidence type="ECO:0000256" key="2">
    <source>
        <dbReference type="ARBA" id="ARBA00010617"/>
    </source>
</evidence>
<dbReference type="GO" id="GO:0005506">
    <property type="term" value="F:iron ion binding"/>
    <property type="evidence" value="ECO:0007669"/>
    <property type="project" value="InterPro"/>
</dbReference>
<dbReference type="SUPFAM" id="SSF48264">
    <property type="entry name" value="Cytochrome P450"/>
    <property type="match status" value="1"/>
</dbReference>
<dbReference type="PRINTS" id="PR00463">
    <property type="entry name" value="EP450I"/>
</dbReference>
<evidence type="ECO:0000256" key="9">
    <source>
        <dbReference type="ARBA" id="ARBA00023033"/>
    </source>
</evidence>
<gene>
    <name evidence="14" type="primary">CYP14541</name>
</gene>
<keyword evidence="3 11" id="KW-0349">Heme</keyword>
<comment type="subcellular location">
    <subcellularLocation>
        <location evidence="1">Membrane</location>
    </subcellularLocation>
</comment>
<evidence type="ECO:0000256" key="10">
    <source>
        <dbReference type="ARBA" id="ARBA00023136"/>
    </source>
</evidence>
<comment type="cofactor">
    <cofactor evidence="11">
        <name>heme</name>
        <dbReference type="ChEBI" id="CHEBI:30413"/>
    </cofactor>
</comment>
<dbReference type="GO" id="GO:0016020">
    <property type="term" value="C:membrane"/>
    <property type="evidence" value="ECO:0007669"/>
    <property type="project" value="UniProtKB-SubCell"/>
</dbReference>
<evidence type="ECO:0000256" key="3">
    <source>
        <dbReference type="ARBA" id="ARBA00022617"/>
    </source>
</evidence>
<keyword evidence="5 11" id="KW-0479">Metal-binding</keyword>
<evidence type="ECO:0000256" key="1">
    <source>
        <dbReference type="ARBA" id="ARBA00004370"/>
    </source>
</evidence>
<evidence type="ECO:0000256" key="6">
    <source>
        <dbReference type="ARBA" id="ARBA00022989"/>
    </source>
</evidence>
<reference evidence="14" key="1">
    <citation type="journal article" date="2022" name="ACS Catal.">
        <title>Biocatalytic C14-Hydroxylation on Androstenedione Enabled Modular Synthesis of Cardiotonic Steroids.</title>
        <authorList>
            <person name="Zhao Y."/>
            <person name="Zhang B."/>
            <person name="Sun Z.Q."/>
            <person name="Zhang H."/>
            <person name="Wang W."/>
            <person name="Wang Z.R."/>
            <person name="Guo Z.K."/>
            <person name="Yu S."/>
            <person name="Tan R.X."/>
            <person name="Ge H.M."/>
        </authorList>
    </citation>
    <scope>NUCLEOTIDE SEQUENCE</scope>
    <source>
        <tissue evidence="14">Root stem leaf</tissue>
    </source>
</reference>
<dbReference type="GO" id="GO:0016712">
    <property type="term" value="F:oxidoreductase activity, acting on paired donors, with incorporation or reduction of molecular oxygen, reduced flavin or flavoprotein as one donor, and incorporation of one atom of oxygen"/>
    <property type="evidence" value="ECO:0007669"/>
    <property type="project" value="UniProtKB-EC"/>
</dbReference>
<protein>
    <submittedName>
        <fullName evidence="14">Cytochrome p450 14541</fullName>
        <ecNumber evidence="14">1.14.14.1</ecNumber>
    </submittedName>
</protein>
<dbReference type="PRINTS" id="PR00385">
    <property type="entry name" value="P450"/>
</dbReference>
<dbReference type="GO" id="GO:0020037">
    <property type="term" value="F:heme binding"/>
    <property type="evidence" value="ECO:0007669"/>
    <property type="project" value="InterPro"/>
</dbReference>